<dbReference type="EMBL" id="ML208462">
    <property type="protein sequence ID" value="TFK64769.1"/>
    <property type="molecule type" value="Genomic_DNA"/>
</dbReference>
<dbReference type="Proteomes" id="UP000308600">
    <property type="component" value="Unassembled WGS sequence"/>
</dbReference>
<name>A0ACD3AHC4_9AGAR</name>
<evidence type="ECO:0000313" key="1">
    <source>
        <dbReference type="EMBL" id="TFK64769.1"/>
    </source>
</evidence>
<organism evidence="1 2">
    <name type="scientific">Pluteus cervinus</name>
    <dbReference type="NCBI Taxonomy" id="181527"/>
    <lineage>
        <taxon>Eukaryota</taxon>
        <taxon>Fungi</taxon>
        <taxon>Dikarya</taxon>
        <taxon>Basidiomycota</taxon>
        <taxon>Agaricomycotina</taxon>
        <taxon>Agaricomycetes</taxon>
        <taxon>Agaricomycetidae</taxon>
        <taxon>Agaricales</taxon>
        <taxon>Pluteineae</taxon>
        <taxon>Pluteaceae</taxon>
        <taxon>Pluteus</taxon>
    </lineage>
</organism>
<reference evidence="1 2" key="1">
    <citation type="journal article" date="2019" name="Nat. Ecol. Evol.">
        <title>Megaphylogeny resolves global patterns of mushroom evolution.</title>
        <authorList>
            <person name="Varga T."/>
            <person name="Krizsan K."/>
            <person name="Foldi C."/>
            <person name="Dima B."/>
            <person name="Sanchez-Garcia M."/>
            <person name="Sanchez-Ramirez S."/>
            <person name="Szollosi G.J."/>
            <person name="Szarkandi J.G."/>
            <person name="Papp V."/>
            <person name="Albert L."/>
            <person name="Andreopoulos W."/>
            <person name="Angelini C."/>
            <person name="Antonin V."/>
            <person name="Barry K.W."/>
            <person name="Bougher N.L."/>
            <person name="Buchanan P."/>
            <person name="Buyck B."/>
            <person name="Bense V."/>
            <person name="Catcheside P."/>
            <person name="Chovatia M."/>
            <person name="Cooper J."/>
            <person name="Damon W."/>
            <person name="Desjardin D."/>
            <person name="Finy P."/>
            <person name="Geml J."/>
            <person name="Haridas S."/>
            <person name="Hughes K."/>
            <person name="Justo A."/>
            <person name="Karasinski D."/>
            <person name="Kautmanova I."/>
            <person name="Kiss B."/>
            <person name="Kocsube S."/>
            <person name="Kotiranta H."/>
            <person name="LaButti K.M."/>
            <person name="Lechner B.E."/>
            <person name="Liimatainen K."/>
            <person name="Lipzen A."/>
            <person name="Lukacs Z."/>
            <person name="Mihaltcheva S."/>
            <person name="Morgado L.N."/>
            <person name="Niskanen T."/>
            <person name="Noordeloos M.E."/>
            <person name="Ohm R.A."/>
            <person name="Ortiz-Santana B."/>
            <person name="Ovrebo C."/>
            <person name="Racz N."/>
            <person name="Riley R."/>
            <person name="Savchenko A."/>
            <person name="Shiryaev A."/>
            <person name="Soop K."/>
            <person name="Spirin V."/>
            <person name="Szebenyi C."/>
            <person name="Tomsovsky M."/>
            <person name="Tulloss R.E."/>
            <person name="Uehling J."/>
            <person name="Grigoriev I.V."/>
            <person name="Vagvolgyi C."/>
            <person name="Papp T."/>
            <person name="Martin F.M."/>
            <person name="Miettinen O."/>
            <person name="Hibbett D.S."/>
            <person name="Nagy L.G."/>
        </authorList>
    </citation>
    <scope>NUCLEOTIDE SEQUENCE [LARGE SCALE GENOMIC DNA]</scope>
    <source>
        <strain evidence="1 2">NL-1719</strain>
    </source>
</reference>
<sequence length="75" mass="7986">MFGIRSIAAFALLFLASGAVASTLPRNPPVCNEDTPSSSPRRYSRALMDTDAVTMARMPNASLRLSGYIYVSSGS</sequence>
<keyword evidence="2" id="KW-1185">Reference proteome</keyword>
<evidence type="ECO:0000313" key="2">
    <source>
        <dbReference type="Proteomes" id="UP000308600"/>
    </source>
</evidence>
<accession>A0ACD3AHC4</accession>
<proteinExistence type="predicted"/>
<protein>
    <submittedName>
        <fullName evidence="1">Uncharacterized protein</fullName>
    </submittedName>
</protein>
<gene>
    <name evidence="1" type="ORF">BDN72DRAFT_901295</name>
</gene>